<keyword evidence="13" id="KW-0812">Transmembrane</keyword>
<evidence type="ECO:0000313" key="15">
    <source>
        <dbReference type="Proteomes" id="UP001370348"/>
    </source>
</evidence>
<dbReference type="PROSITE" id="PS00381">
    <property type="entry name" value="CLP_PROTEASE_SER"/>
    <property type="match status" value="1"/>
</dbReference>
<feature type="transmembrane region" description="Helical" evidence="13">
    <location>
        <begin position="108"/>
        <end position="130"/>
    </location>
</feature>
<dbReference type="Proteomes" id="UP001370348">
    <property type="component" value="Chromosome"/>
</dbReference>
<gene>
    <name evidence="7" type="primary">clpP</name>
    <name evidence="14" type="ORF">LZC94_25810</name>
</gene>
<dbReference type="PANTHER" id="PTHR10381:SF70">
    <property type="entry name" value="ATP-DEPENDENT CLP PROTEASE PROTEOLYTIC SUBUNIT"/>
    <property type="match status" value="1"/>
</dbReference>
<evidence type="ECO:0000256" key="4">
    <source>
        <dbReference type="ARBA" id="ARBA00022801"/>
    </source>
</evidence>
<feature type="active site" evidence="8">
    <location>
        <position position="122"/>
    </location>
</feature>
<evidence type="ECO:0000256" key="2">
    <source>
        <dbReference type="ARBA" id="ARBA00022490"/>
    </source>
</evidence>
<dbReference type="HAMAP" id="MF_00444">
    <property type="entry name" value="ClpP"/>
    <property type="match status" value="1"/>
</dbReference>
<protein>
    <recommendedName>
        <fullName evidence="7 12">ATP-dependent Clp protease proteolytic subunit</fullName>
        <ecNumber evidence="7 10">3.4.21.92</ecNumber>
    </recommendedName>
    <alternativeName>
        <fullName evidence="7">Endopeptidase Clp</fullName>
    </alternativeName>
</protein>
<comment type="similarity">
    <text evidence="1 7 12">Belongs to the peptidase S14 family.</text>
</comment>
<dbReference type="EMBL" id="CP089984">
    <property type="protein sequence ID" value="WXB11275.1"/>
    <property type="molecule type" value="Genomic_DNA"/>
</dbReference>
<dbReference type="Pfam" id="PF00574">
    <property type="entry name" value="CLP_protease"/>
    <property type="match status" value="1"/>
</dbReference>
<accession>A0ABZ2LLQ3</accession>
<feature type="active site" description="Nucleophile" evidence="7">
    <location>
        <position position="122"/>
    </location>
</feature>
<evidence type="ECO:0000256" key="8">
    <source>
        <dbReference type="PROSITE-ProRule" id="PRU10085"/>
    </source>
</evidence>
<evidence type="ECO:0000256" key="5">
    <source>
        <dbReference type="ARBA" id="ARBA00022825"/>
    </source>
</evidence>
<evidence type="ECO:0000256" key="11">
    <source>
        <dbReference type="RuleBase" id="RU000550"/>
    </source>
</evidence>
<dbReference type="InterPro" id="IPR029045">
    <property type="entry name" value="ClpP/crotonase-like_dom_sf"/>
</dbReference>
<dbReference type="NCBIfam" id="NF009205">
    <property type="entry name" value="PRK12553.1"/>
    <property type="match status" value="1"/>
</dbReference>
<comment type="subcellular location">
    <subcellularLocation>
        <location evidence="7">Cytoplasm</location>
    </subcellularLocation>
</comment>
<comment type="function">
    <text evidence="7 11">Cleaves peptides in various proteins in a process that requires ATP hydrolysis. Has a chymotrypsin-like activity. Plays a major role in the degradation of misfolded proteins.</text>
</comment>
<dbReference type="SUPFAM" id="SSF52096">
    <property type="entry name" value="ClpP/crotonase"/>
    <property type="match status" value="1"/>
</dbReference>
<evidence type="ECO:0000256" key="1">
    <source>
        <dbReference type="ARBA" id="ARBA00007039"/>
    </source>
</evidence>
<reference evidence="14 15" key="1">
    <citation type="submission" date="2021-12" db="EMBL/GenBank/DDBJ databases">
        <title>Discovery of the Pendulisporaceae a myxobacterial family with distinct sporulation behavior and unique specialized metabolism.</title>
        <authorList>
            <person name="Garcia R."/>
            <person name="Popoff A."/>
            <person name="Bader C.D."/>
            <person name="Loehr J."/>
            <person name="Walesch S."/>
            <person name="Walt C."/>
            <person name="Boldt J."/>
            <person name="Bunk B."/>
            <person name="Haeckl F.J.F.P.J."/>
            <person name="Gunesch A.P."/>
            <person name="Birkelbach J."/>
            <person name="Nuebel U."/>
            <person name="Pietschmann T."/>
            <person name="Bach T."/>
            <person name="Mueller R."/>
        </authorList>
    </citation>
    <scope>NUCLEOTIDE SEQUENCE [LARGE SCALE GENOMIC DNA]</scope>
    <source>
        <strain evidence="14 15">MSr11954</strain>
    </source>
</reference>
<name>A0ABZ2LLQ3_9BACT</name>
<dbReference type="PANTHER" id="PTHR10381">
    <property type="entry name" value="ATP-DEPENDENT CLP PROTEASE PROTEOLYTIC SUBUNIT"/>
    <property type="match status" value="1"/>
</dbReference>
<dbReference type="NCBIfam" id="NF001368">
    <property type="entry name" value="PRK00277.1"/>
    <property type="match status" value="1"/>
</dbReference>
<evidence type="ECO:0000256" key="13">
    <source>
        <dbReference type="SAM" id="Phobius"/>
    </source>
</evidence>
<dbReference type="EC" id="3.4.21.92" evidence="7 10"/>
<dbReference type="PRINTS" id="PR00127">
    <property type="entry name" value="CLPPROTEASEP"/>
</dbReference>
<dbReference type="InterPro" id="IPR001907">
    <property type="entry name" value="ClpP"/>
</dbReference>
<evidence type="ECO:0000256" key="6">
    <source>
        <dbReference type="ARBA" id="ARBA00034021"/>
    </source>
</evidence>
<evidence type="ECO:0000256" key="12">
    <source>
        <dbReference type="RuleBase" id="RU003567"/>
    </source>
</evidence>
<comment type="catalytic activity">
    <reaction evidence="6 7 9">
        <text>Hydrolysis of proteins to small peptides in the presence of ATP and magnesium. alpha-casein is the usual test substrate. In the absence of ATP, only oligopeptides shorter than five residues are hydrolyzed (such as succinyl-Leu-Tyr-|-NHMec, and Leu-Tyr-Leu-|-Tyr-Trp, in which cleavage of the -Tyr-|-Leu- and -Tyr-|-Trp bonds also occurs).</text>
        <dbReference type="EC" id="3.4.21.92"/>
    </reaction>
</comment>
<dbReference type="PROSITE" id="PS00382">
    <property type="entry name" value="CLP_PROTEASE_HIS"/>
    <property type="match status" value="1"/>
</dbReference>
<proteinExistence type="inferred from homology"/>
<keyword evidence="3 7" id="KW-0645">Protease</keyword>
<sequence length="222" mass="24530">MSKRPENRAQAVDLLERHERVSAGNIIYPTVVETTHRGERNWDIFSRLLKDRIVFLGTEINDDVANIVIAQLLFLESEDPDKEVMLYINSPGGVVTSGLAIYDTMQHVRSTVSTMCLGMAASMAAVLLAAGAKGRRVALPNARIMIHQPLGGARGQATDIEIQAREIRHLKDVVADILTQATGKPRDQILKDIDRDFYLSGAQAKEYGIIDDVLVPKKKGEK</sequence>
<organism evidence="14 15">
    <name type="scientific">Pendulispora albinea</name>
    <dbReference type="NCBI Taxonomy" id="2741071"/>
    <lineage>
        <taxon>Bacteria</taxon>
        <taxon>Pseudomonadati</taxon>
        <taxon>Myxococcota</taxon>
        <taxon>Myxococcia</taxon>
        <taxon>Myxococcales</taxon>
        <taxon>Sorangiineae</taxon>
        <taxon>Pendulisporaceae</taxon>
        <taxon>Pendulispora</taxon>
    </lineage>
</organism>
<dbReference type="GO" id="GO:0008233">
    <property type="term" value="F:peptidase activity"/>
    <property type="evidence" value="ECO:0007669"/>
    <property type="project" value="UniProtKB-KW"/>
</dbReference>
<dbReference type="CDD" id="cd07017">
    <property type="entry name" value="S14_ClpP_2"/>
    <property type="match status" value="1"/>
</dbReference>
<keyword evidence="2 7" id="KW-0963">Cytoplasm</keyword>
<dbReference type="InterPro" id="IPR023562">
    <property type="entry name" value="ClpP/TepA"/>
</dbReference>
<dbReference type="Gene3D" id="3.90.226.10">
    <property type="entry name" value="2-enoyl-CoA Hydratase, Chain A, domain 1"/>
    <property type="match status" value="1"/>
</dbReference>
<keyword evidence="4 7" id="KW-0378">Hydrolase</keyword>
<evidence type="ECO:0000256" key="3">
    <source>
        <dbReference type="ARBA" id="ARBA00022670"/>
    </source>
</evidence>
<evidence type="ECO:0000256" key="7">
    <source>
        <dbReference type="HAMAP-Rule" id="MF_00444"/>
    </source>
</evidence>
<keyword evidence="13" id="KW-1133">Transmembrane helix</keyword>
<keyword evidence="5 7" id="KW-0720">Serine protease</keyword>
<dbReference type="GO" id="GO:0006508">
    <property type="term" value="P:proteolysis"/>
    <property type="evidence" value="ECO:0007669"/>
    <property type="project" value="UniProtKB-KW"/>
</dbReference>
<keyword evidence="15" id="KW-1185">Reference proteome</keyword>
<comment type="subunit">
    <text evidence="7">Fourteen ClpP subunits assemble into 2 heptameric rings which stack back to back to give a disk-like structure with a central cavity, resembling the structure of eukaryotic proteasomes.</text>
</comment>
<dbReference type="InterPro" id="IPR033135">
    <property type="entry name" value="ClpP_His_AS"/>
</dbReference>
<evidence type="ECO:0000256" key="10">
    <source>
        <dbReference type="RuleBase" id="RU000549"/>
    </source>
</evidence>
<dbReference type="InterPro" id="IPR018215">
    <property type="entry name" value="ClpP_Ser_AS"/>
</dbReference>
<evidence type="ECO:0000313" key="14">
    <source>
        <dbReference type="EMBL" id="WXB11275.1"/>
    </source>
</evidence>
<evidence type="ECO:0000256" key="9">
    <source>
        <dbReference type="PROSITE-ProRule" id="PRU10086"/>
    </source>
</evidence>
<keyword evidence="13" id="KW-0472">Membrane</keyword>
<feature type="active site" evidence="7 9">
    <location>
        <position position="147"/>
    </location>
</feature>